<keyword evidence="3" id="KW-0315">Glutamine amidotransferase</keyword>
<dbReference type="Pfam" id="PF00733">
    <property type="entry name" value="Asn_synthase"/>
    <property type="match status" value="1"/>
</dbReference>
<feature type="domain" description="Glutamine amidotransferase type-2" evidence="5">
    <location>
        <begin position="2"/>
        <end position="188"/>
    </location>
</feature>
<keyword evidence="6" id="KW-1185">Reference proteome</keyword>
<evidence type="ECO:0000256" key="1">
    <source>
        <dbReference type="ARBA" id="ARBA00022605"/>
    </source>
</evidence>
<dbReference type="RefSeq" id="XP_054827605.1">
    <property type="nucleotide sequence ID" value="XM_054971630.1"/>
</dbReference>
<keyword evidence="2" id="KW-0061">Asparagine biosynthesis</keyword>
<dbReference type="CDD" id="cd03766">
    <property type="entry name" value="Gn_AT_II_novel"/>
    <property type="match status" value="1"/>
</dbReference>
<evidence type="ECO:0000313" key="8">
    <source>
        <dbReference type="RefSeq" id="XP_054827605.1"/>
    </source>
</evidence>
<dbReference type="PANTHER" id="PTHR45937:SF1">
    <property type="entry name" value="ASPARAGINE SYNTHETASE DOMAIN-CONTAINING PROTEIN 1"/>
    <property type="match status" value="1"/>
</dbReference>
<evidence type="ECO:0000256" key="2">
    <source>
        <dbReference type="ARBA" id="ARBA00022888"/>
    </source>
</evidence>
<evidence type="ECO:0000313" key="9">
    <source>
        <dbReference type="RefSeq" id="XP_054827606.1"/>
    </source>
</evidence>
<dbReference type="SUPFAM" id="SSF56235">
    <property type="entry name" value="N-terminal nucleophile aminohydrolases (Ntn hydrolases)"/>
    <property type="match status" value="1"/>
</dbReference>
<dbReference type="GeneID" id="129324382"/>
<keyword evidence="1" id="KW-0028">Amino-acid biosynthesis</keyword>
<sequence>MCGICCVVSLSLQTPDGWLLKEGILDSLRRRGPNCSHQLVKSGLHPPYQCLFSGHVLHLRGRMTLQPLEDPASGNVFLWNGEIFGGIHVEAEENDAQVLFRHLCSCSSESDILSVLSSVQGPWSFVFYQASRHCLWFGRDYFGRRSLLWQFNKDRDKILALSSVSAGSENDSPWQEVPASGIFKLDLQICATFKGVFLTLHPWKCPSGENITEEAMIGDRNPALKDLPSHVSLTVNESHLLVVPVVPLNTKQPEESRFSDFTGNVADVGILRRFLAEDRKKKLVHQFIDVLSRAVKKRVICPARDTDQFEGEMLKAAPRRPQIAVLFSGGVDSILLARLADRHVPLDEPIDLLNVAFANPNQAGRNDSTQKCSKKKRQLPSLECLNNANTAKLDPLSSFNVPDRITGRAGLGELKATNPSRSWNFVEINVTLEELKAMRRQQISQLVYPLDTVLDDSIGCAVWFAAKGEGLVTNQGDTGPYKSPAKVVLTGIGADEQLAGYSRHRVCFQKYGFEGLNKELRMELGRISSRNLGRDDRVIGDHGKEARFPFLDEEVVSFLNSLPVSEKADLTLPRGIGEKLLLRLAAAELGLTASSVLPKRAMQFGSRIAKLESSHEKASDKCMRLRSVSVEELPLMDPKLL</sequence>
<dbReference type="RefSeq" id="XP_054827604.1">
    <property type="nucleotide sequence ID" value="XM_054971629.1"/>
</dbReference>
<accession>A0AA97IXT2</accession>
<reference evidence="7 8" key="1">
    <citation type="submission" date="2025-04" db="UniProtKB">
        <authorList>
            <consortium name="RefSeq"/>
        </authorList>
    </citation>
    <scope>IDENTIFICATION</scope>
    <source>
        <tissue evidence="7 8">Blood</tissue>
    </source>
</reference>
<dbReference type="Gene3D" id="3.60.20.10">
    <property type="entry name" value="Glutamine Phosphoribosylpyrophosphate, subunit 1, domain 1"/>
    <property type="match status" value="1"/>
</dbReference>
<evidence type="ECO:0000256" key="4">
    <source>
        <dbReference type="ARBA" id="ARBA00040716"/>
    </source>
</evidence>
<protein>
    <recommendedName>
        <fullName evidence="4">Asparagine synthetase domain-containing protein 1</fullName>
    </recommendedName>
</protein>
<dbReference type="CTD" id="54529"/>
<dbReference type="InterPro" id="IPR001962">
    <property type="entry name" value="Asn_synthase"/>
</dbReference>
<dbReference type="InterPro" id="IPR014729">
    <property type="entry name" value="Rossmann-like_a/b/a_fold"/>
</dbReference>
<name>A0AA97IXT2_EUBMA</name>
<evidence type="ECO:0000259" key="5">
    <source>
        <dbReference type="PROSITE" id="PS51278"/>
    </source>
</evidence>
<evidence type="ECO:0000313" key="6">
    <source>
        <dbReference type="Proteomes" id="UP001190640"/>
    </source>
</evidence>
<dbReference type="InterPro" id="IPR051857">
    <property type="entry name" value="Asn_synthetase_domain"/>
</dbReference>
<dbReference type="PANTHER" id="PTHR45937">
    <property type="entry name" value="ASPARAGINE SYNTHETASE DOMAIN-CONTAINING PROTEIN 1"/>
    <property type="match status" value="1"/>
</dbReference>
<dbReference type="SUPFAM" id="SSF52402">
    <property type="entry name" value="Adenine nucleotide alpha hydrolases-like"/>
    <property type="match status" value="1"/>
</dbReference>
<dbReference type="CDD" id="cd01991">
    <property type="entry name" value="Asn_synthase_B_C"/>
    <property type="match status" value="1"/>
</dbReference>
<dbReference type="Proteomes" id="UP001190640">
    <property type="component" value="Chromosome 2"/>
</dbReference>
<dbReference type="RefSeq" id="XP_054827606.1">
    <property type="nucleotide sequence ID" value="XM_054971631.1"/>
</dbReference>
<dbReference type="InterPro" id="IPR017932">
    <property type="entry name" value="GATase_2_dom"/>
</dbReference>
<organism evidence="6 8">
    <name type="scientific">Eublepharis macularius</name>
    <name type="common">Leopard gecko</name>
    <name type="synonym">Cyrtodactylus macularius</name>
    <dbReference type="NCBI Taxonomy" id="481883"/>
    <lineage>
        <taxon>Eukaryota</taxon>
        <taxon>Metazoa</taxon>
        <taxon>Chordata</taxon>
        <taxon>Craniata</taxon>
        <taxon>Vertebrata</taxon>
        <taxon>Euteleostomi</taxon>
        <taxon>Lepidosauria</taxon>
        <taxon>Squamata</taxon>
        <taxon>Bifurcata</taxon>
        <taxon>Gekkota</taxon>
        <taxon>Eublepharidae</taxon>
        <taxon>Eublepharinae</taxon>
        <taxon>Eublepharis</taxon>
    </lineage>
</organism>
<proteinExistence type="predicted"/>
<evidence type="ECO:0000313" key="7">
    <source>
        <dbReference type="RefSeq" id="XP_054827604.1"/>
    </source>
</evidence>
<dbReference type="PROSITE" id="PS51278">
    <property type="entry name" value="GATASE_TYPE_2"/>
    <property type="match status" value="1"/>
</dbReference>
<dbReference type="KEGG" id="emc:129324382"/>
<dbReference type="Gene3D" id="3.40.50.620">
    <property type="entry name" value="HUPs"/>
    <property type="match status" value="1"/>
</dbReference>
<dbReference type="GO" id="GO:0006529">
    <property type="term" value="P:asparagine biosynthetic process"/>
    <property type="evidence" value="ECO:0007669"/>
    <property type="project" value="UniProtKB-KW"/>
</dbReference>
<gene>
    <name evidence="7 8 9" type="primary">ASNSD1</name>
</gene>
<dbReference type="AlphaFoldDB" id="A0AA97IXT2"/>
<evidence type="ECO:0000256" key="3">
    <source>
        <dbReference type="ARBA" id="ARBA00022962"/>
    </source>
</evidence>
<dbReference type="GO" id="GO:0004066">
    <property type="term" value="F:asparagine synthase (glutamine-hydrolyzing) activity"/>
    <property type="evidence" value="ECO:0007669"/>
    <property type="project" value="InterPro"/>
</dbReference>
<dbReference type="InterPro" id="IPR029055">
    <property type="entry name" value="Ntn_hydrolases_N"/>
</dbReference>